<dbReference type="RefSeq" id="WP_128135392.1">
    <property type="nucleotide sequence ID" value="NZ_JACOOI010000009.1"/>
</dbReference>
<reference evidence="2 3" key="1">
    <citation type="submission" date="2020-08" db="EMBL/GenBank/DDBJ databases">
        <title>Genome public.</title>
        <authorList>
            <person name="Liu C."/>
            <person name="Sun Q."/>
        </authorList>
    </citation>
    <scope>NUCLEOTIDE SEQUENCE [LARGE SCALE GENOMIC DNA]</scope>
    <source>
        <strain evidence="2 3">BX2</strain>
    </source>
</reference>
<dbReference type="InterPro" id="IPR018551">
    <property type="entry name" value="DUF2007"/>
</dbReference>
<keyword evidence="3" id="KW-1185">Reference proteome</keyword>
<dbReference type="InterPro" id="IPR011322">
    <property type="entry name" value="N-reg_PII-like_a/b"/>
</dbReference>
<accession>A0ABR7E0K1</accession>
<dbReference type="Proteomes" id="UP000644010">
    <property type="component" value="Unassembled WGS sequence"/>
</dbReference>
<feature type="domain" description="DUF2007" evidence="1">
    <location>
        <begin position="6"/>
        <end position="66"/>
    </location>
</feature>
<comment type="caution">
    <text evidence="2">The sequence shown here is derived from an EMBL/GenBank/DDBJ whole genome shotgun (WGS) entry which is preliminary data.</text>
</comment>
<proteinExistence type="predicted"/>
<organism evidence="2 3">
    <name type="scientific">Parabacteroides segnis</name>
    <dbReference type="NCBI Taxonomy" id="2763058"/>
    <lineage>
        <taxon>Bacteria</taxon>
        <taxon>Pseudomonadati</taxon>
        <taxon>Bacteroidota</taxon>
        <taxon>Bacteroidia</taxon>
        <taxon>Bacteroidales</taxon>
        <taxon>Tannerellaceae</taxon>
        <taxon>Parabacteroides</taxon>
    </lineage>
</organism>
<sequence length="75" mass="8420">METILLSTADNNVQASLLQSALRNEGIESFLRNEHLSTVFGNIPGFQIEIYVFESDYEKAKEVLKNGFPELVGDE</sequence>
<evidence type="ECO:0000313" key="2">
    <source>
        <dbReference type="EMBL" id="MBC5643301.1"/>
    </source>
</evidence>
<dbReference type="Gene3D" id="3.30.70.790">
    <property type="entry name" value="UreE, C-terminal domain"/>
    <property type="match status" value="1"/>
</dbReference>
<gene>
    <name evidence="2" type="ORF">H8S77_10435</name>
</gene>
<protein>
    <submittedName>
        <fullName evidence="2">DUF2007 domain-containing protein</fullName>
    </submittedName>
</protein>
<dbReference type="SUPFAM" id="SSF54913">
    <property type="entry name" value="GlnB-like"/>
    <property type="match status" value="1"/>
</dbReference>
<dbReference type="Pfam" id="PF09413">
    <property type="entry name" value="DUF2007"/>
    <property type="match status" value="1"/>
</dbReference>
<evidence type="ECO:0000313" key="3">
    <source>
        <dbReference type="Proteomes" id="UP000644010"/>
    </source>
</evidence>
<name>A0ABR7E0K1_9BACT</name>
<dbReference type="EMBL" id="JACOOI010000009">
    <property type="protein sequence ID" value="MBC5643301.1"/>
    <property type="molecule type" value="Genomic_DNA"/>
</dbReference>
<evidence type="ECO:0000259" key="1">
    <source>
        <dbReference type="Pfam" id="PF09413"/>
    </source>
</evidence>